<accession>A0A5Q4ZXZ8</accession>
<evidence type="ECO:0000313" key="1">
    <source>
        <dbReference type="EMBL" id="VVV06741.1"/>
    </source>
</evidence>
<dbReference type="AlphaFoldDB" id="A0A5Q4ZXZ8"/>
<dbReference type="InterPro" id="IPR011724">
    <property type="entry name" value="Cyd_oper_YbgT"/>
</dbReference>
<organism evidence="1">
    <name type="scientific">Aliivibrio wodanis</name>
    <dbReference type="NCBI Taxonomy" id="80852"/>
    <lineage>
        <taxon>Bacteria</taxon>
        <taxon>Pseudomonadati</taxon>
        <taxon>Pseudomonadota</taxon>
        <taxon>Gammaproteobacteria</taxon>
        <taxon>Vibrionales</taxon>
        <taxon>Vibrionaceae</taxon>
        <taxon>Aliivibrio</taxon>
    </lineage>
</organism>
<proteinExistence type="predicted"/>
<name>A0A5Q4ZXZ8_9GAMM</name>
<protein>
    <submittedName>
        <fullName evidence="1">Cytochrome bd ubiquinol oxidase subunit X</fullName>
    </submittedName>
</protein>
<dbReference type="InterPro" id="IPR012994">
    <property type="entry name" value="YbgT_YccB"/>
</dbReference>
<gene>
    <name evidence="1" type="primary">cydX_2</name>
    <name evidence="1" type="ORF">AW0309160_04235</name>
</gene>
<dbReference type="EMBL" id="LR721751">
    <property type="protein sequence ID" value="VVV06741.1"/>
    <property type="molecule type" value="Genomic_DNA"/>
</dbReference>
<dbReference type="OrthoDB" id="9806372at2"/>
<reference evidence="1" key="1">
    <citation type="submission" date="2019-09" db="EMBL/GenBank/DDBJ databases">
        <authorList>
            <person name="Hjerde E."/>
        </authorList>
    </citation>
    <scope>NUCLEOTIDE SEQUENCE</scope>
    <source>
        <strain evidence="1">06/09/160</strain>
    </source>
</reference>
<sequence length="34" mass="3892">MWYFIWILGLLLASAFAILNATWLESSDDNSSDK</sequence>
<dbReference type="Pfam" id="PF08173">
    <property type="entry name" value="YbgT_YccB"/>
    <property type="match status" value="1"/>
</dbReference>
<dbReference type="NCBIfam" id="TIGR02106">
    <property type="entry name" value="cyd_oper_ybgT"/>
    <property type="match status" value="1"/>
</dbReference>